<evidence type="ECO:0000313" key="1">
    <source>
        <dbReference type="EMBL" id="GFA97151.1"/>
    </source>
</evidence>
<organism evidence="1">
    <name type="scientific">Tanacetum cinerariifolium</name>
    <name type="common">Dalmatian daisy</name>
    <name type="synonym">Chrysanthemum cinerariifolium</name>
    <dbReference type="NCBI Taxonomy" id="118510"/>
    <lineage>
        <taxon>Eukaryota</taxon>
        <taxon>Viridiplantae</taxon>
        <taxon>Streptophyta</taxon>
        <taxon>Embryophyta</taxon>
        <taxon>Tracheophyta</taxon>
        <taxon>Spermatophyta</taxon>
        <taxon>Magnoliopsida</taxon>
        <taxon>eudicotyledons</taxon>
        <taxon>Gunneridae</taxon>
        <taxon>Pentapetalae</taxon>
        <taxon>asterids</taxon>
        <taxon>campanulids</taxon>
        <taxon>Asterales</taxon>
        <taxon>Asteraceae</taxon>
        <taxon>Asteroideae</taxon>
        <taxon>Anthemideae</taxon>
        <taxon>Anthemidinae</taxon>
        <taxon>Tanacetum</taxon>
    </lineage>
</organism>
<comment type="caution">
    <text evidence="1">The sequence shown here is derived from an EMBL/GenBank/DDBJ whole genome shotgun (WGS) entry which is preliminary data.</text>
</comment>
<reference evidence="1" key="1">
    <citation type="journal article" date="2019" name="Sci. Rep.">
        <title>Draft genome of Tanacetum cinerariifolium, the natural source of mosquito coil.</title>
        <authorList>
            <person name="Yamashiro T."/>
            <person name="Shiraishi A."/>
            <person name="Satake H."/>
            <person name="Nakayama K."/>
        </authorList>
    </citation>
    <scope>NUCLEOTIDE SEQUENCE</scope>
</reference>
<protein>
    <submittedName>
        <fullName evidence="1">Uncharacterized protein</fullName>
    </submittedName>
</protein>
<proteinExistence type="predicted"/>
<name>A0A699KMJ7_TANCI</name>
<gene>
    <name evidence="1" type="ORF">Tci_669123</name>
</gene>
<feature type="non-terminal residue" evidence="1">
    <location>
        <position position="1"/>
    </location>
</feature>
<sequence length="77" mass="9104">FDDHGPMKGDDDDIGDLDDYLIPQDASYYVDEKEDKFKERKRKLLGIPYEKPPTFKFEKFEVIKYLLGPVKEYVAIK</sequence>
<dbReference type="EMBL" id="BKCJ010524808">
    <property type="protein sequence ID" value="GFA97151.1"/>
    <property type="molecule type" value="Genomic_DNA"/>
</dbReference>
<accession>A0A699KMJ7</accession>
<dbReference type="AlphaFoldDB" id="A0A699KMJ7"/>